<gene>
    <name evidence="2" type="ORF">D7M11_01940</name>
</gene>
<feature type="region of interest" description="Disordered" evidence="1">
    <location>
        <begin position="102"/>
        <end position="126"/>
    </location>
</feature>
<name>A0A3B0CNN8_9BACL</name>
<dbReference type="RefSeq" id="WP_120745449.1">
    <property type="nucleotide sequence ID" value="NZ_RBAH01000001.1"/>
</dbReference>
<dbReference type="OrthoDB" id="1801573at2"/>
<dbReference type="Proteomes" id="UP000282311">
    <property type="component" value="Unassembled WGS sequence"/>
</dbReference>
<evidence type="ECO:0000256" key="1">
    <source>
        <dbReference type="SAM" id="MobiDB-lite"/>
    </source>
</evidence>
<reference evidence="2 3" key="1">
    <citation type="journal article" date="2007" name="Int. J. Syst. Evol. Microbiol.">
        <title>Paenibacillus ginsengarvi sp. nov., isolated from soil from ginseng cultivation.</title>
        <authorList>
            <person name="Yoon M.H."/>
            <person name="Ten L.N."/>
            <person name="Im W.T."/>
        </authorList>
    </citation>
    <scope>NUCLEOTIDE SEQUENCE [LARGE SCALE GENOMIC DNA]</scope>
    <source>
        <strain evidence="2 3">KCTC 13059</strain>
    </source>
</reference>
<keyword evidence="3" id="KW-1185">Reference proteome</keyword>
<comment type="caution">
    <text evidence="2">The sequence shown here is derived from an EMBL/GenBank/DDBJ whole genome shotgun (WGS) entry which is preliminary data.</text>
</comment>
<dbReference type="EMBL" id="RBAH01000001">
    <property type="protein sequence ID" value="RKN86742.1"/>
    <property type="molecule type" value="Genomic_DNA"/>
</dbReference>
<sequence length="126" mass="13991">MNNDVVILQLDRLRQIKFTNTAMKTLVKLTGKPIDEIGSELIPDNFEIMEQAFFCGLLFDAKENGETLTMEKAVDLFDTAPVYFDVLKAIFEAWNIACGGSSKEGNQQPAKQPAKKESSTGKKVSE</sequence>
<accession>A0A3B0CNN8</accession>
<protein>
    <submittedName>
        <fullName evidence="2">Uncharacterized protein</fullName>
    </submittedName>
</protein>
<evidence type="ECO:0000313" key="2">
    <source>
        <dbReference type="EMBL" id="RKN86742.1"/>
    </source>
</evidence>
<evidence type="ECO:0000313" key="3">
    <source>
        <dbReference type="Proteomes" id="UP000282311"/>
    </source>
</evidence>
<proteinExistence type="predicted"/>
<organism evidence="2 3">
    <name type="scientific">Paenibacillus ginsengarvi</name>
    <dbReference type="NCBI Taxonomy" id="400777"/>
    <lineage>
        <taxon>Bacteria</taxon>
        <taxon>Bacillati</taxon>
        <taxon>Bacillota</taxon>
        <taxon>Bacilli</taxon>
        <taxon>Bacillales</taxon>
        <taxon>Paenibacillaceae</taxon>
        <taxon>Paenibacillus</taxon>
    </lineage>
</organism>
<dbReference type="AlphaFoldDB" id="A0A3B0CNN8"/>
<feature type="compositionally biased region" description="Basic and acidic residues" evidence="1">
    <location>
        <begin position="114"/>
        <end position="126"/>
    </location>
</feature>